<dbReference type="InterPro" id="IPR011495">
    <property type="entry name" value="Sig_transdc_His_kin_sub2_dim/P"/>
</dbReference>
<dbReference type="InterPro" id="IPR001610">
    <property type="entry name" value="PAC"/>
</dbReference>
<dbReference type="PROSITE" id="PS50109">
    <property type="entry name" value="HIS_KIN"/>
    <property type="match status" value="1"/>
</dbReference>
<evidence type="ECO:0000259" key="7">
    <source>
        <dbReference type="PROSITE" id="PS50109"/>
    </source>
</evidence>
<feature type="transmembrane region" description="Helical" evidence="6">
    <location>
        <begin position="96"/>
        <end position="114"/>
    </location>
</feature>
<dbReference type="NCBIfam" id="TIGR00229">
    <property type="entry name" value="sensory_box"/>
    <property type="match status" value="2"/>
</dbReference>
<dbReference type="SMART" id="SM00086">
    <property type="entry name" value="PAC"/>
    <property type="match status" value="2"/>
</dbReference>
<dbReference type="InterPro" id="IPR000014">
    <property type="entry name" value="PAS"/>
</dbReference>
<feature type="transmembrane region" description="Helical" evidence="6">
    <location>
        <begin position="6"/>
        <end position="27"/>
    </location>
</feature>
<gene>
    <name evidence="10" type="ORF">WKV44_07015</name>
</gene>
<feature type="transmembrane region" description="Helical" evidence="6">
    <location>
        <begin position="134"/>
        <end position="154"/>
    </location>
</feature>
<comment type="subcellular location">
    <subcellularLocation>
        <location evidence="1">Cell membrane</location>
        <topology evidence="1">Multi-pass membrane protein</topology>
    </subcellularLocation>
</comment>
<dbReference type="Pfam" id="PF13426">
    <property type="entry name" value="PAS_9"/>
    <property type="match status" value="2"/>
</dbReference>
<dbReference type="InterPro" id="IPR011620">
    <property type="entry name" value="Sig_transdc_His_kinase_LytS_TM"/>
</dbReference>
<dbReference type="InterPro" id="IPR036890">
    <property type="entry name" value="HATPase_C_sf"/>
</dbReference>
<evidence type="ECO:0000256" key="3">
    <source>
        <dbReference type="ARBA" id="ARBA00022692"/>
    </source>
</evidence>
<dbReference type="PANTHER" id="PTHR43065">
    <property type="entry name" value="SENSOR HISTIDINE KINASE"/>
    <property type="match status" value="1"/>
</dbReference>
<feature type="transmembrane region" description="Helical" evidence="6">
    <location>
        <begin position="39"/>
        <end position="58"/>
    </location>
</feature>
<organism evidence="10 11">
    <name type="scientific">Rarispira pelagica</name>
    <dbReference type="NCBI Taxonomy" id="3141764"/>
    <lineage>
        <taxon>Bacteria</taxon>
        <taxon>Pseudomonadati</taxon>
        <taxon>Spirochaetota</taxon>
        <taxon>Spirochaetia</taxon>
        <taxon>Winmispirales</taxon>
        <taxon>Winmispiraceae</taxon>
        <taxon>Rarispira</taxon>
    </lineage>
</organism>
<dbReference type="SMART" id="SM00091">
    <property type="entry name" value="PAS"/>
    <property type="match status" value="2"/>
</dbReference>
<dbReference type="RefSeq" id="WP_420069743.1">
    <property type="nucleotide sequence ID" value="NZ_JBCHKQ010000003.1"/>
</dbReference>
<dbReference type="PANTHER" id="PTHR43065:SF23">
    <property type="entry name" value="SENSOR HISTIDINE KINASE PDTAS"/>
    <property type="match status" value="1"/>
</dbReference>
<keyword evidence="5 6" id="KW-0472">Membrane</keyword>
<dbReference type="EMBL" id="JBCHKQ010000003">
    <property type="protein sequence ID" value="MEM5948290.1"/>
    <property type="molecule type" value="Genomic_DNA"/>
</dbReference>
<dbReference type="Pfam" id="PF07568">
    <property type="entry name" value="HisKA_2"/>
    <property type="match status" value="1"/>
</dbReference>
<keyword evidence="11" id="KW-1185">Reference proteome</keyword>
<keyword evidence="2" id="KW-1003">Cell membrane</keyword>
<evidence type="ECO:0000259" key="8">
    <source>
        <dbReference type="PROSITE" id="PS50112"/>
    </source>
</evidence>
<dbReference type="CDD" id="cd00130">
    <property type="entry name" value="PAS"/>
    <property type="match status" value="2"/>
</dbReference>
<dbReference type="Proteomes" id="UP001466331">
    <property type="component" value="Unassembled WGS sequence"/>
</dbReference>
<reference evidence="10 11" key="1">
    <citation type="submission" date="2024-03" db="EMBL/GenBank/DDBJ databases">
        <title>Ignisphaera cupida sp. nov., a hyperthermophilic hydrolytic archaeon from a hot spring of Kamchatka, and proposal of Ignisphaeraceae fam. nov.</title>
        <authorList>
            <person name="Podosokorskaya O.A."/>
            <person name="Elcheninov A.G."/>
            <person name="Maltseva A.I."/>
            <person name="Zayulina K.S."/>
            <person name="Novikov A."/>
            <person name="Merkel A.Y."/>
        </authorList>
    </citation>
    <scope>NUCLEOTIDE SEQUENCE [LARGE SCALE GENOMIC DNA]</scope>
    <source>
        <strain evidence="10 11">38H-sp</strain>
    </source>
</reference>
<keyword evidence="3 6" id="KW-0812">Transmembrane</keyword>
<dbReference type="SMART" id="SM00387">
    <property type="entry name" value="HATPase_c"/>
    <property type="match status" value="1"/>
</dbReference>
<evidence type="ECO:0000259" key="9">
    <source>
        <dbReference type="PROSITE" id="PS50113"/>
    </source>
</evidence>
<name>A0ABU9UCA0_9SPIR</name>
<feature type="domain" description="PAS" evidence="8">
    <location>
        <begin position="201"/>
        <end position="274"/>
    </location>
</feature>
<accession>A0ABU9UCA0</accession>
<evidence type="ECO:0000313" key="11">
    <source>
        <dbReference type="Proteomes" id="UP001466331"/>
    </source>
</evidence>
<dbReference type="SUPFAM" id="SSF55874">
    <property type="entry name" value="ATPase domain of HSP90 chaperone/DNA topoisomerase II/histidine kinase"/>
    <property type="match status" value="1"/>
</dbReference>
<dbReference type="InterPro" id="IPR000700">
    <property type="entry name" value="PAS-assoc_C"/>
</dbReference>
<feature type="transmembrane region" description="Helical" evidence="6">
    <location>
        <begin position="70"/>
        <end position="89"/>
    </location>
</feature>
<proteinExistence type="predicted"/>
<dbReference type="InterPro" id="IPR005467">
    <property type="entry name" value="His_kinase_dom"/>
</dbReference>
<evidence type="ECO:0000256" key="5">
    <source>
        <dbReference type="ARBA" id="ARBA00023136"/>
    </source>
</evidence>
<keyword evidence="4 6" id="KW-1133">Transmembrane helix</keyword>
<evidence type="ECO:0000256" key="1">
    <source>
        <dbReference type="ARBA" id="ARBA00004651"/>
    </source>
</evidence>
<dbReference type="InterPro" id="IPR035965">
    <property type="entry name" value="PAS-like_dom_sf"/>
</dbReference>
<evidence type="ECO:0000256" key="6">
    <source>
        <dbReference type="SAM" id="Phobius"/>
    </source>
</evidence>
<dbReference type="SUPFAM" id="SSF55785">
    <property type="entry name" value="PYP-like sensor domain (PAS domain)"/>
    <property type="match status" value="2"/>
</dbReference>
<dbReference type="Gene3D" id="3.30.450.20">
    <property type="entry name" value="PAS domain"/>
    <property type="match status" value="2"/>
</dbReference>
<dbReference type="PROSITE" id="PS50112">
    <property type="entry name" value="PAS"/>
    <property type="match status" value="2"/>
</dbReference>
<comment type="caution">
    <text evidence="10">The sequence shown here is derived from an EMBL/GenBank/DDBJ whole genome shotgun (WGS) entry which is preliminary data.</text>
</comment>
<feature type="domain" description="PAS" evidence="8">
    <location>
        <begin position="332"/>
        <end position="401"/>
    </location>
</feature>
<sequence>MQHPIPLELGYNISLLVALSSISGIITRKIGFTSKKSKIIQGLLFALISIISMSAPYTYQPGLIFDGRTILVNLSVYFFGLFAGIITAVPTIIYRIIIGGVGMIPGIVVILISLGTGYLFRRLILHKNNNSKLITIYIMGLIVHIGMVLCIFLLPKDIALKTFKTIVVPTIIIYPLGELLTGIFLSDTIELTQRLEEIKRSKLLSETTLDSIGEAIITVDTEGKITAMNPIACKMTGFTEEEAISKPIEKIVKIISKTEHREKEPPAKTAIKEKRIIKTETPSLLISREGQLIPIESNSAPIITEDKKILGAVQIMQDQSSRIEQLNKLRESEEKFRLAFYTSPDAIALNRVTDGLYIEINKGFTEITGYTPDDLRGKTSLEISIWENPEDREKLKQALKEKGMVHNMEFTFIMKDGSRKYGLISASIINISGEPFILSITRDITEWKKLQIQIEKSLEEKNILLRELHHRTKNNLQVIASLTHLLYLGVKTEEAQDALMQIEQKVKIMSMVHQKLFSQKDISYLDLDSYLDDVSDMLQTAMIPADKVIRINYTGEKIRVLMDTAIPIGLIVHELVLNSIKHAFKEKDKGKIEIRLQSDKKYMIHLTISDDGKGMPEDFDINTTESMGLLTVREMVKSQLGGELYYHVNHGTTWEILIKKESYKNRIKS</sequence>
<evidence type="ECO:0000313" key="10">
    <source>
        <dbReference type="EMBL" id="MEM5948290.1"/>
    </source>
</evidence>
<dbReference type="Pfam" id="PF02518">
    <property type="entry name" value="HATPase_c"/>
    <property type="match status" value="1"/>
</dbReference>
<evidence type="ECO:0000256" key="4">
    <source>
        <dbReference type="ARBA" id="ARBA00022989"/>
    </source>
</evidence>
<feature type="domain" description="PAC" evidence="9">
    <location>
        <begin position="279"/>
        <end position="331"/>
    </location>
</feature>
<dbReference type="Gene3D" id="3.30.565.10">
    <property type="entry name" value="Histidine kinase-like ATPase, C-terminal domain"/>
    <property type="match status" value="1"/>
</dbReference>
<feature type="domain" description="PAC" evidence="9">
    <location>
        <begin position="406"/>
        <end position="456"/>
    </location>
</feature>
<feature type="domain" description="Histidine kinase" evidence="7">
    <location>
        <begin position="467"/>
        <end position="662"/>
    </location>
</feature>
<dbReference type="Pfam" id="PF07694">
    <property type="entry name" value="5TM-5TMR_LYT"/>
    <property type="match status" value="1"/>
</dbReference>
<protein>
    <submittedName>
        <fullName evidence="10">PAS domain S-box protein</fullName>
    </submittedName>
</protein>
<dbReference type="PROSITE" id="PS50113">
    <property type="entry name" value="PAC"/>
    <property type="match status" value="2"/>
</dbReference>
<dbReference type="InterPro" id="IPR003594">
    <property type="entry name" value="HATPase_dom"/>
</dbReference>
<evidence type="ECO:0000256" key="2">
    <source>
        <dbReference type="ARBA" id="ARBA00022475"/>
    </source>
</evidence>